<evidence type="ECO:0000313" key="8">
    <source>
        <dbReference type="Proteomes" id="UP001516400"/>
    </source>
</evidence>
<dbReference type="InterPro" id="IPR001254">
    <property type="entry name" value="Trypsin_dom"/>
</dbReference>
<dbReference type="GO" id="GO:0008236">
    <property type="term" value="F:serine-type peptidase activity"/>
    <property type="evidence" value="ECO:0007669"/>
    <property type="project" value="UniProtKB-KW"/>
</dbReference>
<organism evidence="7 8">
    <name type="scientific">Cryptolaemus montrouzieri</name>
    <dbReference type="NCBI Taxonomy" id="559131"/>
    <lineage>
        <taxon>Eukaryota</taxon>
        <taxon>Metazoa</taxon>
        <taxon>Ecdysozoa</taxon>
        <taxon>Arthropoda</taxon>
        <taxon>Hexapoda</taxon>
        <taxon>Insecta</taxon>
        <taxon>Pterygota</taxon>
        <taxon>Neoptera</taxon>
        <taxon>Endopterygota</taxon>
        <taxon>Coleoptera</taxon>
        <taxon>Polyphaga</taxon>
        <taxon>Cucujiformia</taxon>
        <taxon>Coccinelloidea</taxon>
        <taxon>Coccinellidae</taxon>
        <taxon>Scymninae</taxon>
        <taxon>Scymnini</taxon>
        <taxon>Cryptolaemus</taxon>
    </lineage>
</organism>
<dbReference type="SMART" id="SM00020">
    <property type="entry name" value="Tryp_SPc"/>
    <property type="match status" value="1"/>
</dbReference>
<dbReference type="InterPro" id="IPR009003">
    <property type="entry name" value="Peptidase_S1_PA"/>
</dbReference>
<reference evidence="7 8" key="1">
    <citation type="journal article" date="2021" name="BMC Biol.">
        <title>Horizontally acquired antibacterial genes associated with adaptive radiation of ladybird beetles.</title>
        <authorList>
            <person name="Li H.S."/>
            <person name="Tang X.F."/>
            <person name="Huang Y.H."/>
            <person name="Xu Z.Y."/>
            <person name="Chen M.L."/>
            <person name="Du X.Y."/>
            <person name="Qiu B.Y."/>
            <person name="Chen P.T."/>
            <person name="Zhang W."/>
            <person name="Slipinski A."/>
            <person name="Escalona H.E."/>
            <person name="Waterhouse R.M."/>
            <person name="Zwick A."/>
            <person name="Pang H."/>
        </authorList>
    </citation>
    <scope>NUCLEOTIDE SEQUENCE [LARGE SCALE GENOMIC DNA]</scope>
    <source>
        <strain evidence="7">SYSU2018</strain>
    </source>
</reference>
<keyword evidence="1" id="KW-0645">Protease</keyword>
<evidence type="ECO:0000256" key="2">
    <source>
        <dbReference type="ARBA" id="ARBA00022801"/>
    </source>
</evidence>
<comment type="caution">
    <text evidence="7">The sequence shown here is derived from an EMBL/GenBank/DDBJ whole genome shotgun (WGS) entry which is preliminary data.</text>
</comment>
<feature type="domain" description="Peptidase S1" evidence="6">
    <location>
        <begin position="16"/>
        <end position="258"/>
    </location>
</feature>
<evidence type="ECO:0000256" key="1">
    <source>
        <dbReference type="ARBA" id="ARBA00022670"/>
    </source>
</evidence>
<dbReference type="Proteomes" id="UP001516400">
    <property type="component" value="Unassembled WGS sequence"/>
</dbReference>
<gene>
    <name evidence="7" type="ORF">HHI36_010897</name>
</gene>
<dbReference type="EMBL" id="JABFTP020000001">
    <property type="protein sequence ID" value="KAL3266736.1"/>
    <property type="molecule type" value="Genomic_DNA"/>
</dbReference>
<dbReference type="Pfam" id="PF00089">
    <property type="entry name" value="Trypsin"/>
    <property type="match status" value="1"/>
</dbReference>
<dbReference type="PANTHER" id="PTHR24276:SF98">
    <property type="entry name" value="FI18310P1-RELATED"/>
    <property type="match status" value="1"/>
</dbReference>
<accession>A0ABD2MK19</accession>
<dbReference type="SUPFAM" id="SSF50494">
    <property type="entry name" value="Trypsin-like serine proteases"/>
    <property type="match status" value="1"/>
</dbReference>
<keyword evidence="8" id="KW-1185">Reference proteome</keyword>
<evidence type="ECO:0000256" key="4">
    <source>
        <dbReference type="ARBA" id="ARBA00023157"/>
    </source>
</evidence>
<evidence type="ECO:0000259" key="6">
    <source>
        <dbReference type="PROSITE" id="PS50240"/>
    </source>
</evidence>
<keyword evidence="3" id="KW-0720">Serine protease</keyword>
<name>A0ABD2MK19_9CUCU</name>
<dbReference type="PROSITE" id="PS50240">
    <property type="entry name" value="TRYPSIN_DOM"/>
    <property type="match status" value="1"/>
</dbReference>
<evidence type="ECO:0000256" key="5">
    <source>
        <dbReference type="SAM" id="SignalP"/>
    </source>
</evidence>
<keyword evidence="2" id="KW-0378">Hydrolase</keyword>
<dbReference type="Gene3D" id="2.40.10.10">
    <property type="entry name" value="Trypsin-like serine proteases"/>
    <property type="match status" value="2"/>
</dbReference>
<feature type="chain" id="PRO_5044806916" description="Peptidase S1 domain-containing protein" evidence="5">
    <location>
        <begin position="18"/>
        <end position="318"/>
    </location>
</feature>
<dbReference type="GO" id="GO:0006508">
    <property type="term" value="P:proteolysis"/>
    <property type="evidence" value="ECO:0007669"/>
    <property type="project" value="UniProtKB-KW"/>
</dbReference>
<feature type="signal peptide" evidence="5">
    <location>
        <begin position="1"/>
        <end position="17"/>
    </location>
</feature>
<proteinExistence type="predicted"/>
<evidence type="ECO:0000256" key="3">
    <source>
        <dbReference type="ARBA" id="ARBA00022825"/>
    </source>
</evidence>
<protein>
    <recommendedName>
        <fullName evidence="6">Peptidase S1 domain-containing protein</fullName>
    </recommendedName>
</protein>
<dbReference type="PANTHER" id="PTHR24276">
    <property type="entry name" value="POLYSERASE-RELATED"/>
    <property type="match status" value="1"/>
</dbReference>
<evidence type="ECO:0000313" key="7">
    <source>
        <dbReference type="EMBL" id="KAL3266736.1"/>
    </source>
</evidence>
<dbReference type="InterPro" id="IPR043504">
    <property type="entry name" value="Peptidase_S1_PA_chymotrypsin"/>
</dbReference>
<dbReference type="AlphaFoldDB" id="A0ABD2MK19"/>
<sequence>MLIILLLIQLNFYSVHLNNETEYECSPDQNPFLVLLKGSRKSYNEYCGGSLIKTDIVLSSATCTNKYVMVPEKLEAILQTFTNESKEVQSIIAVKIFTHKKYDVKLNLFDVAVVILEKHFSNSIPIDLPKYKITGDIKPAFCEVGRIFFWTHNDQVVEKKDKSENIWKNLQIRCMELPILKNEDCLKSEKINLETLICSTSPTVNSSVCESNDSGYPVICGEKQYGITLSSLQCDESNMTKYHTRIDSVLDFIKASMSYQKDMDVETKILPEERSIKMVSQNISSVNKTTIETVKANHSRKLALNVFMAFNFIFNFML</sequence>
<keyword evidence="4" id="KW-1015">Disulfide bond</keyword>
<dbReference type="InterPro" id="IPR050430">
    <property type="entry name" value="Peptidase_S1"/>
</dbReference>
<keyword evidence="5" id="KW-0732">Signal</keyword>